<accession>A0A9N8EV03</accession>
<feature type="region of interest" description="Disordered" evidence="1">
    <location>
        <begin position="1"/>
        <end position="34"/>
    </location>
</feature>
<comment type="caution">
    <text evidence="2">The sequence shown here is derived from an EMBL/GenBank/DDBJ whole genome shotgun (WGS) entry which is preliminary data.</text>
</comment>
<keyword evidence="3" id="KW-1185">Reference proteome</keyword>
<gene>
    <name evidence="2" type="ORF">SEMRO_2060_G312920.1</name>
</gene>
<feature type="region of interest" description="Disordered" evidence="1">
    <location>
        <begin position="167"/>
        <end position="188"/>
    </location>
</feature>
<dbReference type="Proteomes" id="UP001153069">
    <property type="component" value="Unassembled WGS sequence"/>
</dbReference>
<name>A0A9N8EV03_9STRA</name>
<organism evidence="2 3">
    <name type="scientific">Seminavis robusta</name>
    <dbReference type="NCBI Taxonomy" id="568900"/>
    <lineage>
        <taxon>Eukaryota</taxon>
        <taxon>Sar</taxon>
        <taxon>Stramenopiles</taxon>
        <taxon>Ochrophyta</taxon>
        <taxon>Bacillariophyta</taxon>
        <taxon>Bacillariophyceae</taxon>
        <taxon>Bacillariophycidae</taxon>
        <taxon>Naviculales</taxon>
        <taxon>Naviculaceae</taxon>
        <taxon>Seminavis</taxon>
    </lineage>
</organism>
<feature type="compositionally biased region" description="Low complexity" evidence="1">
    <location>
        <begin position="14"/>
        <end position="23"/>
    </location>
</feature>
<reference evidence="2" key="1">
    <citation type="submission" date="2020-06" db="EMBL/GenBank/DDBJ databases">
        <authorList>
            <consortium name="Plant Systems Biology data submission"/>
        </authorList>
    </citation>
    <scope>NUCLEOTIDE SEQUENCE</scope>
    <source>
        <strain evidence="2">D6</strain>
    </source>
</reference>
<evidence type="ECO:0000256" key="1">
    <source>
        <dbReference type="SAM" id="MobiDB-lite"/>
    </source>
</evidence>
<evidence type="ECO:0000313" key="2">
    <source>
        <dbReference type="EMBL" id="CAB9527736.1"/>
    </source>
</evidence>
<evidence type="ECO:0000313" key="3">
    <source>
        <dbReference type="Proteomes" id="UP001153069"/>
    </source>
</evidence>
<dbReference type="AlphaFoldDB" id="A0A9N8EV03"/>
<feature type="compositionally biased region" description="Polar residues" evidence="1">
    <location>
        <begin position="167"/>
        <end position="182"/>
    </location>
</feature>
<protein>
    <submittedName>
        <fullName evidence="2">Uncharacterized protein</fullName>
    </submittedName>
</protein>
<proteinExistence type="predicted"/>
<sequence>MLYPHQLPIGMNGRRSSTTTTTTRDARAPRSTHGHWIQIPGNACRPAGLPPQRRSRYRLKESIRKFLQAESINQTDTTRVGTTLRDRYQQYQAGYLYQQLTTLSPLGISHTSTGSLSCSNNTNHQTCQLQPTHKSTGFNRDSAFTTANNLASMTCPPADDAHVTKTQDGVTPGKSTTGSNTCKHGAQDETHNEVSYDTTISTKQTTGMLKSAAIWLQATTDTMLSSVTSHSNIMFATKIDLMH</sequence>
<dbReference type="EMBL" id="CAICTM010002058">
    <property type="protein sequence ID" value="CAB9527736.1"/>
    <property type="molecule type" value="Genomic_DNA"/>
</dbReference>